<feature type="compositionally biased region" description="Basic and acidic residues" evidence="1">
    <location>
        <begin position="97"/>
        <end position="114"/>
    </location>
</feature>
<evidence type="ECO:0000313" key="2">
    <source>
        <dbReference type="EMBL" id="MBS2969894.1"/>
    </source>
</evidence>
<protein>
    <submittedName>
        <fullName evidence="2">Uncharacterized protein</fullName>
    </submittedName>
</protein>
<feature type="compositionally biased region" description="Acidic residues" evidence="1">
    <location>
        <begin position="82"/>
        <end position="93"/>
    </location>
</feature>
<accession>A0ABS5LGL4</accession>
<reference evidence="2 3" key="1">
    <citation type="submission" date="2021-04" db="EMBL/GenBank/DDBJ databases">
        <title>Metabacillus sp. strain KIGAM252 whole genome sequence.</title>
        <authorList>
            <person name="Seo M.-J."/>
            <person name="Cho E.-S."/>
            <person name="Hwang C.Y."/>
            <person name="Yoon D.J."/>
        </authorList>
    </citation>
    <scope>NUCLEOTIDE SEQUENCE [LARGE SCALE GENOMIC DNA]</scope>
    <source>
        <strain evidence="2 3">KIGAM252</strain>
    </source>
</reference>
<dbReference type="RefSeq" id="WP_211559606.1">
    <property type="nucleotide sequence ID" value="NZ_JAGVRK010000001.1"/>
</dbReference>
<feature type="region of interest" description="Disordered" evidence="1">
    <location>
        <begin position="59"/>
        <end position="131"/>
    </location>
</feature>
<comment type="caution">
    <text evidence="2">The sequence shown here is derived from an EMBL/GenBank/DDBJ whole genome shotgun (WGS) entry which is preliminary data.</text>
</comment>
<evidence type="ECO:0000256" key="1">
    <source>
        <dbReference type="SAM" id="MobiDB-lite"/>
    </source>
</evidence>
<dbReference type="EMBL" id="JAGVRK010000001">
    <property type="protein sequence ID" value="MBS2969894.1"/>
    <property type="molecule type" value="Genomic_DNA"/>
</dbReference>
<organism evidence="2 3">
    <name type="scientific">Metabacillus flavus</name>
    <dbReference type="NCBI Taxonomy" id="2823519"/>
    <lineage>
        <taxon>Bacteria</taxon>
        <taxon>Bacillati</taxon>
        <taxon>Bacillota</taxon>
        <taxon>Bacilli</taxon>
        <taxon>Bacillales</taxon>
        <taxon>Bacillaceae</taxon>
        <taxon>Metabacillus</taxon>
    </lineage>
</organism>
<sequence>MPIWQAILITVMLLGMAAYFLHQKASNLLLADGPDDEDEIYEQESYFKAVEKNQLVTAEQESVAVNEKKAEQNEEIDIKGNEDEENLDLDWFSEETPSEKESPIEESITSREEMAEQAEENTDKGNEDEENLNLDWFLEKTPSEKEILIEESLEEAIDDSDEGQGPADINEWFEKLNEEDLLEDEDSEEEANTLDNWDFLNEISEMKENDVVELPAAHEVDDMELAYKSDSDVDEEAPDPSIAEEERKIFDSWFEEDSDNEQYLSKEENSRNYDIDLDILEPVIVNAEEEKEVQDNLEEILMPNPGDEESEKLYGNFLEYKQKGMSDDIFEALYNQLVVLKETSHGHEFNAIMDDVLIQAKGIREYFVFAQLYLNYLAESSQEDKFSNVYREAVEHLQGYPYLTEQLSWTKQKK</sequence>
<feature type="compositionally biased region" description="Acidic residues" evidence="1">
    <location>
        <begin position="115"/>
        <end position="131"/>
    </location>
</feature>
<gene>
    <name evidence="2" type="ORF">J9317_14065</name>
</gene>
<feature type="compositionally biased region" description="Basic and acidic residues" evidence="1">
    <location>
        <begin position="66"/>
        <end position="81"/>
    </location>
</feature>
<evidence type="ECO:0000313" key="3">
    <source>
        <dbReference type="Proteomes" id="UP000682403"/>
    </source>
</evidence>
<name>A0ABS5LGL4_9BACI</name>
<proteinExistence type="predicted"/>
<keyword evidence="3" id="KW-1185">Reference proteome</keyword>
<dbReference type="Proteomes" id="UP000682403">
    <property type="component" value="Unassembled WGS sequence"/>
</dbReference>